<comment type="caution">
    <text evidence="1">The sequence shown here is derived from an EMBL/GenBank/DDBJ whole genome shotgun (WGS) entry which is preliminary data.</text>
</comment>
<dbReference type="EMBL" id="VFML01000001">
    <property type="protein sequence ID" value="TQJ03077.1"/>
    <property type="molecule type" value="Genomic_DNA"/>
</dbReference>
<dbReference type="OrthoDB" id="3695671at2"/>
<dbReference type="RefSeq" id="WP_141998529.1">
    <property type="nucleotide sequence ID" value="NZ_VFML01000001.1"/>
</dbReference>
<reference evidence="1 2" key="1">
    <citation type="submission" date="2019-06" db="EMBL/GenBank/DDBJ databases">
        <title>Sequencing the genomes of 1000 actinobacteria strains.</title>
        <authorList>
            <person name="Klenk H.-P."/>
        </authorList>
    </citation>
    <scope>NUCLEOTIDE SEQUENCE [LARGE SCALE GENOMIC DNA]</scope>
    <source>
        <strain evidence="1 2">DSM 45679</strain>
    </source>
</reference>
<dbReference type="AlphaFoldDB" id="A0A542DIZ7"/>
<accession>A0A542DIZ7</accession>
<gene>
    <name evidence="1" type="ORF">FB471_2827</name>
</gene>
<dbReference type="Proteomes" id="UP000320876">
    <property type="component" value="Unassembled WGS sequence"/>
</dbReference>
<organism evidence="1 2">
    <name type="scientific">Amycolatopsis cihanbeyliensis</name>
    <dbReference type="NCBI Taxonomy" id="1128664"/>
    <lineage>
        <taxon>Bacteria</taxon>
        <taxon>Bacillati</taxon>
        <taxon>Actinomycetota</taxon>
        <taxon>Actinomycetes</taxon>
        <taxon>Pseudonocardiales</taxon>
        <taxon>Pseudonocardiaceae</taxon>
        <taxon>Amycolatopsis</taxon>
    </lineage>
</organism>
<sequence length="81" mass="9293">MDESWFRLVSDGVWRYLDEVVAHAKGERGTLAREAGRTAAAWRTLLRLHGGAGHCRRCRRRGLCLVWQVAIGYFIRRLPGQ</sequence>
<name>A0A542DIZ7_AMYCI</name>
<evidence type="ECO:0000313" key="1">
    <source>
        <dbReference type="EMBL" id="TQJ03077.1"/>
    </source>
</evidence>
<evidence type="ECO:0000313" key="2">
    <source>
        <dbReference type="Proteomes" id="UP000320876"/>
    </source>
</evidence>
<proteinExistence type="predicted"/>
<keyword evidence="2" id="KW-1185">Reference proteome</keyword>
<protein>
    <submittedName>
        <fullName evidence="1">Uncharacterized protein</fullName>
    </submittedName>
</protein>